<comment type="caution">
    <text evidence="2">The sequence shown here is derived from an EMBL/GenBank/DDBJ whole genome shotgun (WGS) entry which is preliminary data.</text>
</comment>
<dbReference type="EMBL" id="JAUJWV010000001">
    <property type="protein sequence ID" value="MDN7242229.1"/>
    <property type="molecule type" value="Genomic_DNA"/>
</dbReference>
<proteinExistence type="predicted"/>
<reference evidence="2 3" key="1">
    <citation type="submission" date="2023-06" db="EMBL/GenBank/DDBJ databases">
        <title>Novel species in genus Planococcus.</title>
        <authorList>
            <person name="Ning S."/>
        </authorList>
    </citation>
    <scope>NUCLEOTIDE SEQUENCE [LARGE SCALE GENOMIC DNA]</scope>
    <source>
        <strain evidence="2 3">N028</strain>
    </source>
</reference>
<keyword evidence="1" id="KW-0812">Transmembrane</keyword>
<dbReference type="Proteomes" id="UP001172055">
    <property type="component" value="Unassembled WGS sequence"/>
</dbReference>
<feature type="transmembrane region" description="Helical" evidence="1">
    <location>
        <begin position="29"/>
        <end position="48"/>
    </location>
</feature>
<evidence type="ECO:0000313" key="3">
    <source>
        <dbReference type="Proteomes" id="UP001172055"/>
    </source>
</evidence>
<gene>
    <name evidence="2" type="ORF">QWY14_10490</name>
</gene>
<dbReference type="InterPro" id="IPR025018">
    <property type="entry name" value="DUF3953"/>
</dbReference>
<name>A0ABT8N2Y2_9BACL</name>
<dbReference type="Pfam" id="PF13129">
    <property type="entry name" value="DUF3953"/>
    <property type="match status" value="1"/>
</dbReference>
<dbReference type="RefSeq" id="WP_301723742.1">
    <property type="nucleotide sequence ID" value="NZ_JAUJWV010000001.1"/>
</dbReference>
<protein>
    <submittedName>
        <fullName evidence="2">DUF3953 domain-containing protein</fullName>
    </submittedName>
</protein>
<evidence type="ECO:0000313" key="2">
    <source>
        <dbReference type="EMBL" id="MDN7242229.1"/>
    </source>
</evidence>
<sequence length="73" mass="7957">MKILTVFLAIALIAISTYGLITGNSGPFVLYIPLIAGIMFITVGITEYPKQKSSAYTYFVFSALLLMVGVYNL</sequence>
<feature type="transmembrane region" description="Helical" evidence="1">
    <location>
        <begin position="55"/>
        <end position="72"/>
    </location>
</feature>
<keyword evidence="3" id="KW-1185">Reference proteome</keyword>
<keyword evidence="1" id="KW-0472">Membrane</keyword>
<accession>A0ABT8N2Y2</accession>
<evidence type="ECO:0000256" key="1">
    <source>
        <dbReference type="SAM" id="Phobius"/>
    </source>
</evidence>
<keyword evidence="1" id="KW-1133">Transmembrane helix</keyword>
<organism evidence="2 3">
    <name type="scientific">Planococcus shixiaomingii</name>
    <dbReference type="NCBI Taxonomy" id="3058393"/>
    <lineage>
        <taxon>Bacteria</taxon>
        <taxon>Bacillati</taxon>
        <taxon>Bacillota</taxon>
        <taxon>Bacilli</taxon>
        <taxon>Bacillales</taxon>
        <taxon>Caryophanaceae</taxon>
        <taxon>Planococcus</taxon>
    </lineage>
</organism>